<dbReference type="Gene3D" id="3.40.50.720">
    <property type="entry name" value="NAD(P)-binding Rossmann-like Domain"/>
    <property type="match status" value="1"/>
</dbReference>
<comment type="similarity">
    <text evidence="3 7">Belongs to the glyceraldehyde-3-phosphate dehydrogenase family.</text>
</comment>
<dbReference type="CDD" id="cd05214">
    <property type="entry name" value="GAPDH_I_N"/>
    <property type="match status" value="1"/>
</dbReference>
<evidence type="ECO:0000256" key="5">
    <source>
        <dbReference type="ARBA" id="ARBA00023152"/>
    </source>
</evidence>
<gene>
    <name evidence="10" type="ORF">PSFLO_07281</name>
</gene>
<dbReference type="UniPathway" id="UPA00109">
    <property type="reaction ID" value="UER00184"/>
</dbReference>
<dbReference type="Proteomes" id="UP000323386">
    <property type="component" value="Unassembled WGS sequence"/>
</dbReference>
<evidence type="ECO:0000256" key="3">
    <source>
        <dbReference type="ARBA" id="ARBA00007406"/>
    </source>
</evidence>
<dbReference type="AlphaFoldDB" id="A0A5C3FEK4"/>
<evidence type="ECO:0000256" key="8">
    <source>
        <dbReference type="SAM" id="MobiDB-lite"/>
    </source>
</evidence>
<dbReference type="InterPro" id="IPR020829">
    <property type="entry name" value="GlycerAld_3-P_DH_cat"/>
</dbReference>
<dbReference type="GO" id="GO:0051287">
    <property type="term" value="F:NAD binding"/>
    <property type="evidence" value="ECO:0007669"/>
    <property type="project" value="InterPro"/>
</dbReference>
<sequence>MTVRLGINGFGRIGRSAFRSSLERTDVDIVAINHTCDDAAYLIHALTYDTTHGTSKYAGCMDILDDADEQGRRKQYLVVYSPSSGAERTVLAKALLFSQRDATKLDWSAARVDIVLECTGKLKTKEAASAHLAPKPTTVAASTGSASTAVTSLSTPMPPPPPSPPRYVIISAPSSDARTFVYGVNHGDFDADADRIVSNASCTTNALAPLVHMLERLYGVDQGMMSTVHASTASQKVLDGFSSKRTDWRSGRCASANIIPTSTGAAKALSKVLPWTEGRLHGISIRVPVCNVSMIDLTVQLSRPCPSKEEMMRNLDRLAASDPALATVFASTDLALVSSDFIGRQESCIADADASCRLGDNWYKIIAWYDNETGYATRLLDLARHMDLKSKAAAAVVPVACQVALPPSAVSLTAAAI</sequence>
<dbReference type="CDD" id="cd18126">
    <property type="entry name" value="GAPDH_I_C"/>
    <property type="match status" value="1"/>
</dbReference>
<dbReference type="GO" id="GO:0047100">
    <property type="term" value="F:glyceraldehyde-3-phosphate dehydrogenase (NADP+) (phosphorylating) activity"/>
    <property type="evidence" value="ECO:0007669"/>
    <property type="project" value="UniProtKB-EC"/>
</dbReference>
<keyword evidence="11" id="KW-1185">Reference proteome</keyword>
<evidence type="ECO:0000256" key="4">
    <source>
        <dbReference type="ARBA" id="ARBA00023002"/>
    </source>
</evidence>
<evidence type="ECO:0000256" key="2">
    <source>
        <dbReference type="ARBA" id="ARBA00005215"/>
    </source>
</evidence>
<dbReference type="InterPro" id="IPR020830">
    <property type="entry name" value="GlycerAld_3-P_DH_AS"/>
</dbReference>
<dbReference type="EMBL" id="OOIP01000031">
    <property type="protein sequence ID" value="SPO41799.1"/>
    <property type="molecule type" value="Genomic_DNA"/>
</dbReference>
<evidence type="ECO:0000259" key="9">
    <source>
        <dbReference type="SMART" id="SM00846"/>
    </source>
</evidence>
<comment type="pathway">
    <text evidence="2">Carbohydrate biosynthesis; Calvin cycle.</text>
</comment>
<dbReference type="FunFam" id="3.30.360.10:FF:000002">
    <property type="entry name" value="Glyceraldehyde-3-phosphate dehydrogenase"/>
    <property type="match status" value="1"/>
</dbReference>
<comment type="catalytic activity">
    <reaction evidence="6">
        <text>D-glyceraldehyde 3-phosphate + phosphate + NADP(+) = (2R)-3-phospho-glyceroyl phosphate + NADPH + H(+)</text>
        <dbReference type="Rhea" id="RHEA:10296"/>
        <dbReference type="ChEBI" id="CHEBI:15378"/>
        <dbReference type="ChEBI" id="CHEBI:43474"/>
        <dbReference type="ChEBI" id="CHEBI:57604"/>
        <dbReference type="ChEBI" id="CHEBI:57783"/>
        <dbReference type="ChEBI" id="CHEBI:58349"/>
        <dbReference type="ChEBI" id="CHEBI:59776"/>
        <dbReference type="EC" id="1.2.1.13"/>
    </reaction>
</comment>
<evidence type="ECO:0000313" key="11">
    <source>
        <dbReference type="Proteomes" id="UP000323386"/>
    </source>
</evidence>
<comment type="pathway">
    <text evidence="1">Carbohydrate degradation; glycolysis; pyruvate from D-glyceraldehyde 3-phosphate: step 1/5.</text>
</comment>
<dbReference type="InterPro" id="IPR036291">
    <property type="entry name" value="NAD(P)-bd_dom_sf"/>
</dbReference>
<dbReference type="GO" id="GO:0004365">
    <property type="term" value="F:glyceraldehyde-3-phosphate dehydrogenase (NAD+) (phosphorylating) activity"/>
    <property type="evidence" value="ECO:0007669"/>
    <property type="project" value="TreeGrafter"/>
</dbReference>
<dbReference type="PANTHER" id="PTHR10836:SF134">
    <property type="entry name" value="GLYCERALDEHYDE-3-PHOSPHATE DEHYDROGENASE (PHOSPHORYLATING)"/>
    <property type="match status" value="1"/>
</dbReference>
<evidence type="ECO:0000256" key="7">
    <source>
        <dbReference type="RuleBase" id="RU000397"/>
    </source>
</evidence>
<organism evidence="10 11">
    <name type="scientific">Pseudozyma flocculosa</name>
    <dbReference type="NCBI Taxonomy" id="84751"/>
    <lineage>
        <taxon>Eukaryota</taxon>
        <taxon>Fungi</taxon>
        <taxon>Dikarya</taxon>
        <taxon>Basidiomycota</taxon>
        <taxon>Ustilaginomycotina</taxon>
        <taxon>Ustilaginomycetes</taxon>
        <taxon>Ustilaginales</taxon>
        <taxon>Ustilaginaceae</taxon>
        <taxon>Pseudozyma</taxon>
    </lineage>
</organism>
<evidence type="ECO:0000256" key="6">
    <source>
        <dbReference type="ARBA" id="ARBA00052787"/>
    </source>
</evidence>
<dbReference type="Pfam" id="PF02800">
    <property type="entry name" value="Gp_dh_C"/>
    <property type="match status" value="1"/>
</dbReference>
<keyword evidence="4" id="KW-0560">Oxidoreductase</keyword>
<protein>
    <submittedName>
        <fullName evidence="10">Related to Glyceraldehyde-3-phosphate dehydrogenase, cytosolic</fullName>
    </submittedName>
</protein>
<dbReference type="GO" id="GO:0006096">
    <property type="term" value="P:glycolytic process"/>
    <property type="evidence" value="ECO:0007669"/>
    <property type="project" value="UniProtKB-UniPathway"/>
</dbReference>
<dbReference type="PRINTS" id="PR00078">
    <property type="entry name" value="G3PDHDRGNASE"/>
</dbReference>
<dbReference type="GO" id="GO:0005829">
    <property type="term" value="C:cytosol"/>
    <property type="evidence" value="ECO:0007669"/>
    <property type="project" value="TreeGrafter"/>
</dbReference>
<dbReference type="PANTHER" id="PTHR10836">
    <property type="entry name" value="GLYCERALDEHYDE 3-PHOSPHATE DEHYDROGENASE"/>
    <property type="match status" value="1"/>
</dbReference>
<proteinExistence type="inferred from homology"/>
<accession>A0A5C3FEK4</accession>
<dbReference type="Gene3D" id="3.30.360.10">
    <property type="entry name" value="Dihydrodipicolinate Reductase, domain 2"/>
    <property type="match status" value="1"/>
</dbReference>
<dbReference type="SMART" id="SM00846">
    <property type="entry name" value="Gp_dh_N"/>
    <property type="match status" value="1"/>
</dbReference>
<feature type="region of interest" description="Disordered" evidence="8">
    <location>
        <begin position="135"/>
        <end position="164"/>
    </location>
</feature>
<dbReference type="Pfam" id="PF00044">
    <property type="entry name" value="Gp_dh_N"/>
    <property type="match status" value="1"/>
</dbReference>
<dbReference type="InterPro" id="IPR020828">
    <property type="entry name" value="GlycerAld_3-P_DH_NAD(P)-bd"/>
</dbReference>
<feature type="domain" description="Glyceraldehyde 3-phosphate dehydrogenase NAD(P) binding" evidence="9">
    <location>
        <begin position="3"/>
        <end position="202"/>
    </location>
</feature>
<keyword evidence="5" id="KW-0324">Glycolysis</keyword>
<reference evidence="10 11" key="1">
    <citation type="submission" date="2018-03" db="EMBL/GenBank/DDBJ databases">
        <authorList>
            <person name="Guldener U."/>
        </authorList>
    </citation>
    <scope>NUCLEOTIDE SEQUENCE [LARGE SCALE GENOMIC DNA]</scope>
    <source>
        <strain evidence="10 11">DAOM196992</strain>
    </source>
</reference>
<name>A0A5C3FEK4_9BASI</name>
<dbReference type="OrthoDB" id="1152826at2759"/>
<dbReference type="SUPFAM" id="SSF51735">
    <property type="entry name" value="NAD(P)-binding Rossmann-fold domains"/>
    <property type="match status" value="2"/>
</dbReference>
<dbReference type="SUPFAM" id="SSF55347">
    <property type="entry name" value="Glyceraldehyde-3-phosphate dehydrogenase-like, C-terminal domain"/>
    <property type="match status" value="1"/>
</dbReference>
<feature type="compositionally biased region" description="Low complexity" evidence="8">
    <location>
        <begin position="137"/>
        <end position="155"/>
    </location>
</feature>
<dbReference type="InterPro" id="IPR020831">
    <property type="entry name" value="GlycerAld/Erythrose_P_DH"/>
</dbReference>
<evidence type="ECO:0000256" key="1">
    <source>
        <dbReference type="ARBA" id="ARBA00004869"/>
    </source>
</evidence>
<dbReference type="PROSITE" id="PS00071">
    <property type="entry name" value="GAPDH"/>
    <property type="match status" value="1"/>
</dbReference>
<evidence type="ECO:0000313" key="10">
    <source>
        <dbReference type="EMBL" id="SPO41799.1"/>
    </source>
</evidence>